<evidence type="ECO:0000256" key="4">
    <source>
        <dbReference type="ARBA" id="ARBA00022692"/>
    </source>
</evidence>
<dbReference type="AlphaFoldDB" id="D1CAK1"/>
<sequence>MTSLREQALRGGAYLAVRQGISLFISLGGVLLLTRLIGPASYGLYAGSLGIVSVLTLIGRLGINVFLIRCPEPPDQHMYNQATTLLLLSGLALALGGVALPPLFAGRLLSPDFVPPLQVMAAVSPIALVTMPALAKLERDLNYRAVALIELAGQIAHYTVSLPLAALGAGVWSPVAGHVTWQVLLLVWVYRASGLRPRPTWSRVLVAEMLRFGVGQTTSVGVRRLRDLINPLVVGHFFGPEGVGYVALAIRFGEVLSFFREVSGRVSIAVLAKVQDDYSRLRRGVEEAMTMQVLAVGPFLCGFSLVATPLVPLLFGARWEPALEVYPFIALGMLVNTVFNVQASALYALGRNGDVTLCYLVHVVLFVLGAWIMVPRVGFIGYGLSEVLALGGYAVLHFRISRLFAFSYREVMPWLVAMIPPLFALHFEPGARLLFWLPLIVVALLPHQRQMIAQYLGYVRTWRLT</sequence>
<keyword evidence="5 7" id="KW-1133">Transmembrane helix</keyword>
<accession>D1CAK1</accession>
<feature type="transmembrane region" description="Helical" evidence="7">
    <location>
        <begin position="379"/>
        <end position="396"/>
    </location>
</feature>
<dbReference type="Proteomes" id="UP000002027">
    <property type="component" value="Chromosome 2"/>
</dbReference>
<evidence type="ECO:0000256" key="2">
    <source>
        <dbReference type="ARBA" id="ARBA00007430"/>
    </source>
</evidence>
<feature type="transmembrane region" description="Helical" evidence="7">
    <location>
        <begin position="44"/>
        <end position="63"/>
    </location>
</feature>
<keyword evidence="3" id="KW-1003">Cell membrane</keyword>
<evidence type="ECO:0000256" key="3">
    <source>
        <dbReference type="ARBA" id="ARBA00022475"/>
    </source>
</evidence>
<dbReference type="Pfam" id="PF13440">
    <property type="entry name" value="Polysacc_synt_3"/>
    <property type="match status" value="1"/>
</dbReference>
<dbReference type="OrthoDB" id="149157at2"/>
<protein>
    <submittedName>
        <fullName evidence="8">Polysaccharide biosynthesis protein</fullName>
    </submittedName>
</protein>
<keyword evidence="4 7" id="KW-0812">Transmembrane</keyword>
<evidence type="ECO:0000256" key="7">
    <source>
        <dbReference type="SAM" id="Phobius"/>
    </source>
</evidence>
<organism evidence="8 9">
    <name type="scientific">Sphaerobacter thermophilus (strain ATCC 49802 / DSM 20745 / KCCM 41009 / NCIMB 13125 / S 6022)</name>
    <dbReference type="NCBI Taxonomy" id="479434"/>
    <lineage>
        <taxon>Bacteria</taxon>
        <taxon>Pseudomonadati</taxon>
        <taxon>Thermomicrobiota</taxon>
        <taxon>Thermomicrobia</taxon>
        <taxon>Sphaerobacterales</taxon>
        <taxon>Sphaerobacterineae</taxon>
        <taxon>Sphaerobacteraceae</taxon>
        <taxon>Sphaerobacter</taxon>
    </lineage>
</organism>
<dbReference type="FunCoup" id="D1CAK1">
    <property type="interactions" value="25"/>
</dbReference>
<dbReference type="HOGENOM" id="CLU_026911_6_1_0"/>
<feature type="transmembrane region" description="Helical" evidence="7">
    <location>
        <begin position="356"/>
        <end position="373"/>
    </location>
</feature>
<evidence type="ECO:0000256" key="5">
    <source>
        <dbReference type="ARBA" id="ARBA00022989"/>
    </source>
</evidence>
<dbReference type="InterPro" id="IPR050833">
    <property type="entry name" value="Poly_Biosynth_Transport"/>
</dbReference>
<reference evidence="9" key="1">
    <citation type="submission" date="2009-11" db="EMBL/GenBank/DDBJ databases">
        <title>The complete chromosome 2 of Sphaerobacter thermophilus DSM 20745.</title>
        <authorList>
            <person name="Lucas S."/>
            <person name="Copeland A."/>
            <person name="Lapidus A."/>
            <person name="Glavina del Rio T."/>
            <person name="Dalin E."/>
            <person name="Tice H."/>
            <person name="Bruce D."/>
            <person name="Goodwin L."/>
            <person name="Pitluck S."/>
            <person name="Kyrpides N."/>
            <person name="Mavromatis K."/>
            <person name="Ivanova N."/>
            <person name="Mikhailova N."/>
            <person name="LaButti K.M."/>
            <person name="Clum A."/>
            <person name="Sun H.I."/>
            <person name="Brettin T."/>
            <person name="Detter J.C."/>
            <person name="Han C."/>
            <person name="Larimer F."/>
            <person name="Land M."/>
            <person name="Hauser L."/>
            <person name="Markowitz V."/>
            <person name="Cheng J.F."/>
            <person name="Hugenholtz P."/>
            <person name="Woyke T."/>
            <person name="Wu D."/>
            <person name="Steenblock K."/>
            <person name="Schneider S."/>
            <person name="Pukall R."/>
            <person name="Goeker M."/>
            <person name="Klenk H.P."/>
            <person name="Eisen J.A."/>
        </authorList>
    </citation>
    <scope>NUCLEOTIDE SEQUENCE [LARGE SCALE GENOMIC DNA]</scope>
    <source>
        <strain evidence="9">ATCC 49802 / DSM 20745 / S 6022</strain>
    </source>
</reference>
<feature type="transmembrane region" description="Helical" evidence="7">
    <location>
        <begin position="117"/>
        <end position="135"/>
    </location>
</feature>
<feature type="transmembrane region" description="Helical" evidence="7">
    <location>
        <begin position="293"/>
        <end position="315"/>
    </location>
</feature>
<dbReference type="PANTHER" id="PTHR30250:SF10">
    <property type="entry name" value="LIPOPOLYSACCHARIDE BIOSYNTHESIS PROTEIN WZXC"/>
    <property type="match status" value="1"/>
</dbReference>
<dbReference type="GO" id="GO:0005886">
    <property type="term" value="C:plasma membrane"/>
    <property type="evidence" value="ECO:0007669"/>
    <property type="project" value="UniProtKB-SubCell"/>
</dbReference>
<dbReference type="STRING" id="479434.Sthe_3445"/>
<evidence type="ECO:0000256" key="6">
    <source>
        <dbReference type="ARBA" id="ARBA00023136"/>
    </source>
</evidence>
<evidence type="ECO:0000313" key="9">
    <source>
        <dbReference type="Proteomes" id="UP000002027"/>
    </source>
</evidence>
<proteinExistence type="inferred from homology"/>
<reference evidence="8 9" key="2">
    <citation type="journal article" date="2010" name="Stand. Genomic Sci.">
        <title>Complete genome sequence of Desulfohalobium retbaense type strain (HR(100)).</title>
        <authorList>
            <person name="Spring S."/>
            <person name="Nolan M."/>
            <person name="Lapidus A."/>
            <person name="Glavina Del Rio T."/>
            <person name="Copeland A."/>
            <person name="Tice H."/>
            <person name="Cheng J.F."/>
            <person name="Lucas S."/>
            <person name="Land M."/>
            <person name="Chen F."/>
            <person name="Bruce D."/>
            <person name="Goodwin L."/>
            <person name="Pitluck S."/>
            <person name="Ivanova N."/>
            <person name="Mavromatis K."/>
            <person name="Mikhailova N."/>
            <person name="Pati A."/>
            <person name="Chen A."/>
            <person name="Palaniappan K."/>
            <person name="Hauser L."/>
            <person name="Chang Y.J."/>
            <person name="Jeffries C.D."/>
            <person name="Munk C."/>
            <person name="Kiss H."/>
            <person name="Chain P."/>
            <person name="Han C."/>
            <person name="Brettin T."/>
            <person name="Detter J.C."/>
            <person name="Schuler E."/>
            <person name="Goker M."/>
            <person name="Rohde M."/>
            <person name="Bristow J."/>
            <person name="Eisen J.A."/>
            <person name="Markowitz V."/>
            <person name="Hugenholtz P."/>
            <person name="Kyrpides N.C."/>
            <person name="Klenk H.P."/>
        </authorList>
    </citation>
    <scope>NUCLEOTIDE SEQUENCE [LARGE SCALE GENOMIC DNA]</scope>
    <source>
        <strain evidence="9">ATCC 49802 / DSM 20745 / S 6022</strain>
    </source>
</reference>
<evidence type="ECO:0000313" key="8">
    <source>
        <dbReference type="EMBL" id="ACZ40844.1"/>
    </source>
</evidence>
<dbReference type="eggNOG" id="COG2244">
    <property type="taxonomic scope" value="Bacteria"/>
</dbReference>
<evidence type="ECO:0000256" key="1">
    <source>
        <dbReference type="ARBA" id="ARBA00004651"/>
    </source>
</evidence>
<dbReference type="KEGG" id="sti:Sthe_3445"/>
<dbReference type="EMBL" id="CP001824">
    <property type="protein sequence ID" value="ACZ40844.1"/>
    <property type="molecule type" value="Genomic_DNA"/>
</dbReference>
<comment type="subcellular location">
    <subcellularLocation>
        <location evidence="1">Cell membrane</location>
        <topology evidence="1">Multi-pass membrane protein</topology>
    </subcellularLocation>
</comment>
<dbReference type="InParanoid" id="D1CAK1"/>
<feature type="transmembrane region" description="Helical" evidence="7">
    <location>
        <begin position="327"/>
        <end position="349"/>
    </location>
</feature>
<keyword evidence="6 7" id="KW-0472">Membrane</keyword>
<name>D1CAK1_SPHTD</name>
<comment type="similarity">
    <text evidence="2">Belongs to the polysaccharide synthase family.</text>
</comment>
<gene>
    <name evidence="8" type="ordered locus">Sthe_3445</name>
</gene>
<feature type="transmembrane region" description="Helical" evidence="7">
    <location>
        <begin position="21"/>
        <end position="38"/>
    </location>
</feature>
<keyword evidence="9" id="KW-1185">Reference proteome</keyword>
<feature type="transmembrane region" description="Helical" evidence="7">
    <location>
        <begin position="84"/>
        <end position="105"/>
    </location>
</feature>
<dbReference type="RefSeq" id="WP_012873879.1">
    <property type="nucleotide sequence ID" value="NC_013524.1"/>
</dbReference>
<dbReference type="PANTHER" id="PTHR30250">
    <property type="entry name" value="PST FAMILY PREDICTED COLANIC ACID TRANSPORTER"/>
    <property type="match status" value="1"/>
</dbReference>